<dbReference type="Proteomes" id="UP000708208">
    <property type="component" value="Unassembled WGS sequence"/>
</dbReference>
<sequence length="8" mass="928">WNRADPAV</sequence>
<comment type="caution">
    <text evidence="1">The sequence shown here is derived from an EMBL/GenBank/DDBJ whole genome shotgun (WGS) entry which is preliminary data.</text>
</comment>
<protein>
    <submittedName>
        <fullName evidence="1">Uncharacterized protein</fullName>
    </submittedName>
</protein>
<organism evidence="1 2">
    <name type="scientific">Allacma fusca</name>
    <dbReference type="NCBI Taxonomy" id="39272"/>
    <lineage>
        <taxon>Eukaryota</taxon>
        <taxon>Metazoa</taxon>
        <taxon>Ecdysozoa</taxon>
        <taxon>Arthropoda</taxon>
        <taxon>Hexapoda</taxon>
        <taxon>Collembola</taxon>
        <taxon>Symphypleona</taxon>
        <taxon>Sminthuridae</taxon>
        <taxon>Allacma</taxon>
    </lineage>
</organism>
<evidence type="ECO:0000313" key="2">
    <source>
        <dbReference type="Proteomes" id="UP000708208"/>
    </source>
</evidence>
<accession>A0A8J2K2R0</accession>
<reference evidence="1" key="1">
    <citation type="submission" date="2021-06" db="EMBL/GenBank/DDBJ databases">
        <authorList>
            <person name="Hodson N. C."/>
            <person name="Mongue J. A."/>
            <person name="Jaron S. K."/>
        </authorList>
    </citation>
    <scope>NUCLEOTIDE SEQUENCE</scope>
</reference>
<dbReference type="EMBL" id="CAJVCH010168773">
    <property type="protein sequence ID" value="CAG7728799.1"/>
    <property type="molecule type" value="Genomic_DNA"/>
</dbReference>
<feature type="non-terminal residue" evidence="1">
    <location>
        <position position="1"/>
    </location>
</feature>
<gene>
    <name evidence="1" type="ORF">AFUS01_LOCUS17555</name>
</gene>
<proteinExistence type="predicted"/>
<evidence type="ECO:0000313" key="1">
    <source>
        <dbReference type="EMBL" id="CAG7728799.1"/>
    </source>
</evidence>
<name>A0A8J2K2R0_9HEXA</name>
<keyword evidence="2" id="KW-1185">Reference proteome</keyword>